<dbReference type="InterPro" id="IPR014729">
    <property type="entry name" value="Rossmann-like_a/b/a_fold"/>
</dbReference>
<evidence type="ECO:0000256" key="1">
    <source>
        <dbReference type="SAM" id="Phobius"/>
    </source>
</evidence>
<dbReference type="RefSeq" id="WP_203353290.1">
    <property type="nucleotide sequence ID" value="NZ_CP069127.1"/>
</dbReference>
<dbReference type="Proteomes" id="UP000596248">
    <property type="component" value="Chromosome"/>
</dbReference>
<dbReference type="EMBL" id="CP069127">
    <property type="protein sequence ID" value="QRG66224.1"/>
    <property type="molecule type" value="Genomic_DNA"/>
</dbReference>
<dbReference type="Pfam" id="PF00733">
    <property type="entry name" value="Asn_synthase"/>
    <property type="match status" value="1"/>
</dbReference>
<dbReference type="SUPFAM" id="SSF52402">
    <property type="entry name" value="Adenine nucleotide alpha hydrolases-like"/>
    <property type="match status" value="1"/>
</dbReference>
<evidence type="ECO:0000313" key="3">
    <source>
        <dbReference type="EMBL" id="QRG66224.1"/>
    </source>
</evidence>
<feature type="transmembrane region" description="Helical" evidence="1">
    <location>
        <begin position="24"/>
        <end position="47"/>
    </location>
</feature>
<keyword evidence="4" id="KW-1185">Reference proteome</keyword>
<accession>A0ABX7FKP9</accession>
<reference evidence="3 4" key="1">
    <citation type="submission" date="2021-01" db="EMBL/GenBank/DDBJ databases">
        <title>Identification of strong promoters based on the transcriptome of Brevibacillus choshinensis.</title>
        <authorList>
            <person name="Yao D."/>
            <person name="Zhang K."/>
            <person name="Wu J."/>
        </authorList>
    </citation>
    <scope>NUCLEOTIDE SEQUENCE [LARGE SCALE GENOMIC DNA]</scope>
    <source>
        <strain evidence="3 4">HPD31-SP3</strain>
    </source>
</reference>
<keyword evidence="1" id="KW-0812">Transmembrane</keyword>
<keyword evidence="1" id="KW-0472">Membrane</keyword>
<organism evidence="3 4">
    <name type="scientific">Brevibacillus choshinensis</name>
    <dbReference type="NCBI Taxonomy" id="54911"/>
    <lineage>
        <taxon>Bacteria</taxon>
        <taxon>Bacillati</taxon>
        <taxon>Bacillota</taxon>
        <taxon>Bacilli</taxon>
        <taxon>Bacillales</taxon>
        <taxon>Paenibacillaceae</taxon>
        <taxon>Brevibacillus</taxon>
    </lineage>
</organism>
<feature type="domain" description="Asparagine synthetase" evidence="2">
    <location>
        <begin position="184"/>
        <end position="481"/>
    </location>
</feature>
<evidence type="ECO:0000259" key="2">
    <source>
        <dbReference type="Pfam" id="PF00733"/>
    </source>
</evidence>
<proteinExistence type="predicted"/>
<keyword evidence="1" id="KW-1133">Transmembrane helix</keyword>
<evidence type="ECO:0000313" key="4">
    <source>
        <dbReference type="Proteomes" id="UP000596248"/>
    </source>
</evidence>
<name>A0ABX7FKP9_BRECH</name>
<sequence>MLITSEGITQWQSKEQAWEDANYIVGWKGFVFILGVAAGIESVMAFLEELRMSGMIGAVKVLKGHFFMTVYDKQAEMYYAFIDNSGAFEAFHMDAIVSTSFLALAKKSGYGKEQISKDSIIEFLNFGNIYDNRTLVDGIFKIDCNEIIVLCNHKKTIVSKKLESLEDACPKLDVIEFFRLFSQSVKTMKVSADLTGGVDSRLVCVLLDHHGVPFEAAITGMNGIQDVEVPKQVAKELKHELFISEPSIDRLEQSVPELFDWCDGMNDLFKHYRTLPHHKNREERGVDLVVSGIGGEFFKENMWVQDFPFYIRKKSNIRRFLRMRMLQIKCKNTYFAGDYKQLNESFEDRVVEKLGYYLLDTNTKTYDSIYYHFRMKTVASTYISAASHLFGCYSPFLEYDLVRYGFHLKRRERFFNQYHRKMITQLNPKVAKIRTAEGGISVSYEKVEMLKDMVKYIRNRTRRAAKVLGRKLFHKTYLQESPEHPELFRTIRNMQLTKKAFAKLKKEGILDDQLQLSDILDTHLGNMVTIALFMRFLEGEDVREGHGEQESNLAVATV</sequence>
<protein>
    <recommendedName>
        <fullName evidence="2">Asparagine synthetase domain-containing protein</fullName>
    </recommendedName>
</protein>
<dbReference type="Gene3D" id="3.40.50.620">
    <property type="entry name" value="HUPs"/>
    <property type="match status" value="1"/>
</dbReference>
<gene>
    <name evidence="3" type="ORF">JNE38_22140</name>
</gene>
<dbReference type="InterPro" id="IPR001962">
    <property type="entry name" value="Asn_synthase"/>
</dbReference>